<dbReference type="AlphaFoldDB" id="A0A7X2BS89"/>
<organism evidence="2 3">
    <name type="scientific">Pseudomonas helleri</name>
    <dbReference type="NCBI Taxonomy" id="1608996"/>
    <lineage>
        <taxon>Bacteria</taxon>
        <taxon>Pseudomonadati</taxon>
        <taxon>Pseudomonadota</taxon>
        <taxon>Gammaproteobacteria</taxon>
        <taxon>Pseudomonadales</taxon>
        <taxon>Pseudomonadaceae</taxon>
        <taxon>Pseudomonas</taxon>
    </lineage>
</organism>
<keyword evidence="1" id="KW-0812">Transmembrane</keyword>
<evidence type="ECO:0000313" key="2">
    <source>
        <dbReference type="EMBL" id="MQT73315.1"/>
    </source>
</evidence>
<reference evidence="2 3" key="1">
    <citation type="submission" date="2019-10" db="EMBL/GenBank/DDBJ databases">
        <title>Evaluation of single-gene subtyping targets for Pseudomonas.</title>
        <authorList>
            <person name="Reichler S.J."/>
            <person name="Orsi R.H."/>
            <person name="Wiedmann M."/>
            <person name="Martin N.H."/>
            <person name="Murphy S.I."/>
        </authorList>
    </citation>
    <scope>NUCLEOTIDE SEQUENCE [LARGE SCALE GENOMIC DNA]</scope>
    <source>
        <strain evidence="2 3">FSL R10-2932</strain>
    </source>
</reference>
<sequence>MKQLPQVLRNIAMTLGNPIGNFGVPYMASLLVVGLTLKQFKEGMPALLVFAVFVIGSLVLAFVLMHFYVVINGKRILGAIKKDYGPRTSQGVYKTFAETKEGEKISLDIPGLARAYGEDK</sequence>
<protein>
    <submittedName>
        <fullName evidence="2">Uncharacterized protein</fullName>
    </submittedName>
</protein>
<accession>A0A7X2BS89</accession>
<proteinExistence type="predicted"/>
<keyword evidence="1" id="KW-0472">Membrane</keyword>
<name>A0A7X2BS89_9PSED</name>
<dbReference type="EMBL" id="WIWF01000007">
    <property type="protein sequence ID" value="MQT73315.1"/>
    <property type="molecule type" value="Genomic_DNA"/>
</dbReference>
<keyword evidence="1" id="KW-1133">Transmembrane helix</keyword>
<dbReference type="RefSeq" id="WP_153437747.1">
    <property type="nucleotide sequence ID" value="NZ_WIWF01000007.1"/>
</dbReference>
<evidence type="ECO:0000256" key="1">
    <source>
        <dbReference type="SAM" id="Phobius"/>
    </source>
</evidence>
<feature type="transmembrane region" description="Helical" evidence="1">
    <location>
        <begin position="47"/>
        <end position="71"/>
    </location>
</feature>
<evidence type="ECO:0000313" key="3">
    <source>
        <dbReference type="Proteomes" id="UP000447574"/>
    </source>
</evidence>
<gene>
    <name evidence="2" type="ORF">GHO37_03215</name>
</gene>
<dbReference type="Proteomes" id="UP000447574">
    <property type="component" value="Unassembled WGS sequence"/>
</dbReference>
<comment type="caution">
    <text evidence="2">The sequence shown here is derived from an EMBL/GenBank/DDBJ whole genome shotgun (WGS) entry which is preliminary data.</text>
</comment>
<feature type="transmembrane region" description="Helical" evidence="1">
    <location>
        <begin position="12"/>
        <end position="35"/>
    </location>
</feature>